<dbReference type="PROSITE" id="PS50199">
    <property type="entry name" value="ZF_RANBP2_2"/>
    <property type="match status" value="1"/>
</dbReference>
<evidence type="ECO:0000256" key="1">
    <source>
        <dbReference type="ARBA" id="ARBA00004123"/>
    </source>
</evidence>
<feature type="compositionally biased region" description="Polar residues" evidence="18">
    <location>
        <begin position="174"/>
        <end position="185"/>
    </location>
</feature>
<dbReference type="InterPro" id="IPR037033">
    <property type="entry name" value="DNA-dir_RNAP_su2_hyb_sf"/>
</dbReference>
<dbReference type="Pfam" id="PF03144">
    <property type="entry name" value="GTP_EFTU_D2"/>
    <property type="match status" value="1"/>
</dbReference>
<dbReference type="GO" id="GO:0006351">
    <property type="term" value="P:DNA-templated transcription"/>
    <property type="evidence" value="ECO:0007669"/>
    <property type="project" value="InterPro"/>
</dbReference>
<dbReference type="Gene3D" id="2.40.30.10">
    <property type="entry name" value="Translation factors"/>
    <property type="match status" value="2"/>
</dbReference>
<evidence type="ECO:0000256" key="10">
    <source>
        <dbReference type="ARBA" id="ARBA00022771"/>
    </source>
</evidence>
<evidence type="ECO:0000256" key="8">
    <source>
        <dbReference type="ARBA" id="ARBA00022723"/>
    </source>
</evidence>
<sequence length="1597" mass="176480">MPRKVNYGRSYEEDYDIYDDYDDDYADDYSYKNNTGGSFNHQHATPQELLKSNETVSKKVYWKCSICTFDNEESSVFCDICGVFRESFVKSGKNGGKVNGTSVGSGMSITDKSLPSKMSTKMPDTVPADGIESKKVSSSFEKVIDSVQSGSVRTSSGIDRNKKAPVAHQESGVRPSSSQSKTFQQKVDKDTRSSSTSNEGTSEIVSSNLSQLSLRKNRTIVTKANSHDQYKPEKWMLLDQEQGTLNQLNLAIVGHVDSGKSTLSGRLLHLLGRISKKEMHKNEKEAKEKGKGSFAYAWAMDESTEERERGVTMTVSVAYFDSKKYRVVLLDSPGHKDFVPNMISGATQADAAILVVDACTGSFEAGMDGYGVGQTKEHAQLVRSFGVEQIIVAVNKMDVVGYSKERFDFIKSHLGGFLRTCGFKDSAIIWVPLSAIENQNLIAPASDVRLSSWHQGLCLLDAIDSLRPPTRDVSKPLILPICDVIRLQSMGQLAACGKLETGAIRNGSKVLVMPAGEVATVRSIERDSNTCNVARAGDNVAVNLQGIDWSYVMPGGVLCHPDFPVSVATSLELKIVVLDIVTPILVGSQVEFHIHHAKEAARVTKIVSLLDQKTGKVSKSAPRVLKSKQNAVIVVALEGAVCRLGRLLIIQKSNYPMGMVRKSFRARGAGYSDKAVVMRCVREDQSSVSLKLYYLQNGSARLGFWIRGREFLLPVGIVLKALIDTSDREIFVSLTCCYNDKYQREKGVVGTQLIGERAQIILDEVRTLSLLTRLQCLKHIGEYFQPVMDGFESESHETVAEAVLRDYIFVHLSNNHDKFNLLIFILQKLYALVDQTAAPDNPDALQNQEVLLPGHLVTIYVKEKLQDWLSKSRRLIQEEITKDKSFELKNLNHIKKILNRNSGSVGRAVESMIKLGRLNTASGLDLPQREGMTIQAERLNYCRFIAHFRSVHRGASFAKMRTTSVRKLLPESWGFLCPVHTPDGEPCGLLNHMTSTCPQMGKLKIFSKIRMSILTVLVGIGMTPLTPKLERAGPPEVLHVLLDGCVVGSIASGKVEKAIAHLRSLNFLPCLGSIPEDLEVGYVPLSLGGAYPGLYLYSNPARFIRPVRNLSHSSNGSQSIELIGPFEQMAKQTMGFSSQALKFRADVKSYHLQTPQTPIVRTRTYSKYCIDEFPTGTNAIVAVLAYSGYDMEDAMILNKSSVERGMCRGHIYQTETIDLAKKLDRGDRVLEIFARSNDRKMKSSIDSDGLPYIGETIHPNEPWYSTYNTLTSVTKPTTLKGSEPVIIDYVAVDGTSSKNYMQKVNIRTRRTRNPIIGDKFSSRHGQKGVCSQLWPDIDMPFSAVTGMRPDLIINPHAFPSRMTIGMLLESIAAKGGSLHGKFIDATPFATSKDANQDKPSKPYSVVDELGPLLASHGFNYHGVEVLYSGVFGTELTCEIFIGPVYYQRLRHMVSDKFQVRSTGTVDQITRQPIGGRKRGGGIRFGEMERDAMLAHGAAYLLHDRLHSCSDYHIADVCSNCGSVLTATTIQPQKRAVREILGLPPARAPKSFTCHACKTSKGMETVAMPYVFKYLAAELAAMNIKMELRLSNSAKATE</sequence>
<comment type="function">
    <text evidence="17">DNA-dependent RNA polymerase catalyzes the transcription of DNA into RNA using the four ribonucleoside triphosphates as substrates.</text>
</comment>
<dbReference type="InterPro" id="IPR014724">
    <property type="entry name" value="RNA_pol_RPB2_OB-fold"/>
</dbReference>
<keyword evidence="5" id="KW-0963">Cytoplasm</keyword>
<dbReference type="Pfam" id="PF22594">
    <property type="entry name" value="GTP-eEF1A_C"/>
    <property type="match status" value="1"/>
</dbReference>
<evidence type="ECO:0000259" key="20">
    <source>
        <dbReference type="PROSITE" id="PS51722"/>
    </source>
</evidence>
<dbReference type="GO" id="GO:0003677">
    <property type="term" value="F:DNA binding"/>
    <property type="evidence" value="ECO:0007669"/>
    <property type="project" value="InterPro"/>
</dbReference>
<evidence type="ECO:0000256" key="6">
    <source>
        <dbReference type="ARBA" id="ARBA00022679"/>
    </source>
</evidence>
<evidence type="ECO:0000256" key="5">
    <source>
        <dbReference type="ARBA" id="ARBA00022490"/>
    </source>
</evidence>
<dbReference type="InterPro" id="IPR015712">
    <property type="entry name" value="DNA-dir_RNA_pol_su2"/>
</dbReference>
<evidence type="ECO:0000256" key="11">
    <source>
        <dbReference type="ARBA" id="ARBA00022833"/>
    </source>
</evidence>
<dbReference type="InterPro" id="IPR009674">
    <property type="entry name" value="Rpa2_dom_4"/>
</dbReference>
<dbReference type="InterPro" id="IPR007645">
    <property type="entry name" value="RNA_pol_Rpb2_3"/>
</dbReference>
<dbReference type="PROSITE" id="PS01166">
    <property type="entry name" value="RNA_POL_BETA"/>
    <property type="match status" value="1"/>
</dbReference>
<dbReference type="InterPro" id="IPR037034">
    <property type="entry name" value="RNA_pol_Rpb2_2_sf"/>
</dbReference>
<proteinExistence type="inferred from homology"/>
<evidence type="ECO:0000256" key="3">
    <source>
        <dbReference type="ARBA" id="ARBA00006835"/>
    </source>
</evidence>
<evidence type="ECO:0000256" key="7">
    <source>
        <dbReference type="ARBA" id="ARBA00022695"/>
    </source>
</evidence>
<dbReference type="FunFam" id="3.90.1800.10:FF:000004">
    <property type="entry name" value="DNA-directed RNA polymerase subunit beta"/>
    <property type="match status" value="1"/>
</dbReference>
<dbReference type="PANTHER" id="PTHR20856">
    <property type="entry name" value="DNA-DIRECTED RNA POLYMERASE I SUBUNIT 2"/>
    <property type="match status" value="1"/>
</dbReference>
<organism evidence="21">
    <name type="scientific">Ananas comosus var. bracteatus</name>
    <name type="common">red pineapple</name>
    <dbReference type="NCBI Taxonomy" id="296719"/>
    <lineage>
        <taxon>Eukaryota</taxon>
        <taxon>Viridiplantae</taxon>
        <taxon>Streptophyta</taxon>
        <taxon>Embryophyta</taxon>
        <taxon>Tracheophyta</taxon>
        <taxon>Spermatophyta</taxon>
        <taxon>Magnoliopsida</taxon>
        <taxon>Liliopsida</taxon>
        <taxon>Poales</taxon>
        <taxon>Bromeliaceae</taxon>
        <taxon>Bromelioideae</taxon>
        <taxon>Ananas</taxon>
    </lineage>
</organism>
<comment type="catalytic activity">
    <reaction evidence="15 17">
        <text>RNA(n) + a ribonucleoside 5'-triphosphate = RNA(n+1) + diphosphate</text>
        <dbReference type="Rhea" id="RHEA:21248"/>
        <dbReference type="Rhea" id="RHEA-COMP:14527"/>
        <dbReference type="Rhea" id="RHEA-COMP:17342"/>
        <dbReference type="ChEBI" id="CHEBI:33019"/>
        <dbReference type="ChEBI" id="CHEBI:61557"/>
        <dbReference type="ChEBI" id="CHEBI:140395"/>
        <dbReference type="EC" id="2.7.7.6"/>
    </reaction>
</comment>
<dbReference type="SUPFAM" id="SSF52540">
    <property type="entry name" value="P-loop containing nucleoside triphosphate hydrolases"/>
    <property type="match status" value="1"/>
</dbReference>
<evidence type="ECO:0000256" key="17">
    <source>
        <dbReference type="RuleBase" id="RU363031"/>
    </source>
</evidence>
<dbReference type="GO" id="GO:0005737">
    <property type="term" value="C:cytoplasm"/>
    <property type="evidence" value="ECO:0007669"/>
    <property type="project" value="UniProtKB-SubCell"/>
</dbReference>
<feature type="domain" description="Tr-type G" evidence="20">
    <location>
        <begin position="245"/>
        <end position="477"/>
    </location>
</feature>
<dbReference type="Gene3D" id="3.90.1110.10">
    <property type="entry name" value="RNA polymerase Rpb2, domain 2"/>
    <property type="match status" value="1"/>
</dbReference>
<dbReference type="InterPro" id="IPR007121">
    <property type="entry name" value="RNA_pol_bsu_CS"/>
</dbReference>
<keyword evidence="14" id="KW-0539">Nucleus</keyword>
<dbReference type="CDD" id="cd00653">
    <property type="entry name" value="RNA_pol_B_RPB2"/>
    <property type="match status" value="1"/>
</dbReference>
<accession>A0A6V7PZT4</accession>
<dbReference type="GO" id="GO:0005525">
    <property type="term" value="F:GTP binding"/>
    <property type="evidence" value="ECO:0007669"/>
    <property type="project" value="UniProtKB-KW"/>
</dbReference>
<dbReference type="InterPro" id="IPR007641">
    <property type="entry name" value="RNA_pol_Rpb2_7"/>
</dbReference>
<keyword evidence="11" id="KW-0862">Zinc</keyword>
<name>A0A6V7PZT4_ANACO</name>
<dbReference type="InterPro" id="IPR036443">
    <property type="entry name" value="Znf_RanBP2_sf"/>
</dbReference>
<feature type="region of interest" description="Disordered" evidence="18">
    <location>
        <begin position="95"/>
        <end position="133"/>
    </location>
</feature>
<protein>
    <recommendedName>
        <fullName evidence="17">DNA-directed RNA polymerase subunit beta</fullName>
        <ecNumber evidence="17">2.7.7.6</ecNumber>
    </recommendedName>
</protein>
<dbReference type="EMBL" id="LR862153">
    <property type="protein sequence ID" value="CAD1836260.1"/>
    <property type="molecule type" value="Genomic_DNA"/>
</dbReference>
<keyword evidence="7 17" id="KW-0548">Nucleotidyltransferase</keyword>
<dbReference type="Gene3D" id="3.90.1070.20">
    <property type="match status" value="1"/>
</dbReference>
<keyword evidence="6 17" id="KW-0808">Transferase</keyword>
<evidence type="ECO:0000259" key="19">
    <source>
        <dbReference type="PROSITE" id="PS50199"/>
    </source>
</evidence>
<reference evidence="21" key="1">
    <citation type="submission" date="2020-07" db="EMBL/GenBank/DDBJ databases">
        <authorList>
            <person name="Lin J."/>
        </authorList>
    </citation>
    <scope>NUCLEOTIDE SEQUENCE</scope>
</reference>
<keyword evidence="12" id="KW-0342">GTP-binding</keyword>
<dbReference type="SUPFAM" id="SSF64484">
    <property type="entry name" value="beta and beta-prime subunits of DNA dependent RNA-polymerase"/>
    <property type="match status" value="1"/>
</dbReference>
<dbReference type="InterPro" id="IPR004161">
    <property type="entry name" value="EFTu-like_2"/>
</dbReference>
<dbReference type="Pfam" id="PF04565">
    <property type="entry name" value="RNA_pol_Rpb2_3"/>
    <property type="match status" value="1"/>
</dbReference>
<dbReference type="Gene3D" id="3.40.50.300">
    <property type="entry name" value="P-loop containing nucleotide triphosphate hydrolases"/>
    <property type="match status" value="1"/>
</dbReference>
<evidence type="ECO:0000256" key="15">
    <source>
        <dbReference type="ARBA" id="ARBA00048552"/>
    </source>
</evidence>
<dbReference type="Pfam" id="PF00009">
    <property type="entry name" value="GTP_EFTU"/>
    <property type="match status" value="1"/>
</dbReference>
<dbReference type="CDD" id="cd01883">
    <property type="entry name" value="EF1_alpha"/>
    <property type="match status" value="1"/>
</dbReference>
<keyword evidence="4 17" id="KW-0240">DNA-directed RNA polymerase</keyword>
<dbReference type="GO" id="GO:0005634">
    <property type="term" value="C:nucleus"/>
    <property type="evidence" value="ECO:0007669"/>
    <property type="project" value="UniProtKB-SubCell"/>
</dbReference>
<dbReference type="SUPFAM" id="SSF90209">
    <property type="entry name" value="Ran binding protein zinc finger-like"/>
    <property type="match status" value="1"/>
</dbReference>
<dbReference type="InterPro" id="IPR007120">
    <property type="entry name" value="DNA-dir_RNAP_su2_dom"/>
</dbReference>
<evidence type="ECO:0000256" key="4">
    <source>
        <dbReference type="ARBA" id="ARBA00022478"/>
    </source>
</evidence>
<evidence type="ECO:0000256" key="13">
    <source>
        <dbReference type="ARBA" id="ARBA00023163"/>
    </source>
</evidence>
<dbReference type="Pfam" id="PF06883">
    <property type="entry name" value="RNA_pol_Rpa2_4"/>
    <property type="match status" value="1"/>
</dbReference>
<keyword evidence="9" id="KW-0547">Nucleotide-binding</keyword>
<keyword evidence="10 16" id="KW-0863">Zinc-finger</keyword>
<evidence type="ECO:0000256" key="12">
    <source>
        <dbReference type="ARBA" id="ARBA00023134"/>
    </source>
</evidence>
<keyword evidence="8" id="KW-0479">Metal-binding</keyword>
<feature type="compositionally biased region" description="Polar residues" evidence="18">
    <location>
        <begin position="193"/>
        <end position="209"/>
    </location>
</feature>
<dbReference type="InterPro" id="IPR000795">
    <property type="entry name" value="T_Tr_GTP-bd_dom"/>
</dbReference>
<gene>
    <name evidence="21" type="ORF">CB5_LOCUS19471</name>
</gene>
<dbReference type="Pfam" id="PF04560">
    <property type="entry name" value="RNA_pol_Rpb2_7"/>
    <property type="match status" value="1"/>
</dbReference>
<comment type="similarity">
    <text evidence="3 17">Belongs to the RNA polymerase beta chain family.</text>
</comment>
<dbReference type="FunFam" id="3.90.1110.10:FF:000007">
    <property type="entry name" value="DNA-directed RNA polymerase subunit beta"/>
    <property type="match status" value="1"/>
</dbReference>
<evidence type="ECO:0000256" key="14">
    <source>
        <dbReference type="ARBA" id="ARBA00023242"/>
    </source>
</evidence>
<dbReference type="Gene3D" id="3.90.1800.10">
    <property type="entry name" value="RNA polymerase alpha subunit dimerisation domain"/>
    <property type="match status" value="1"/>
</dbReference>
<dbReference type="InterPro" id="IPR007642">
    <property type="entry name" value="RNA_pol_Rpb2_2"/>
</dbReference>
<feature type="domain" description="RanBP2-type" evidence="19">
    <location>
        <begin position="58"/>
        <end position="87"/>
    </location>
</feature>
<dbReference type="Pfam" id="PF00562">
    <property type="entry name" value="RNA_pol_Rpb2_6"/>
    <property type="match status" value="1"/>
</dbReference>
<evidence type="ECO:0000256" key="2">
    <source>
        <dbReference type="ARBA" id="ARBA00004496"/>
    </source>
</evidence>
<dbReference type="GO" id="GO:0032549">
    <property type="term" value="F:ribonucleoside binding"/>
    <property type="evidence" value="ECO:0007669"/>
    <property type="project" value="InterPro"/>
</dbReference>
<evidence type="ECO:0000313" key="21">
    <source>
        <dbReference type="EMBL" id="CAD1836260.1"/>
    </source>
</evidence>
<feature type="region of interest" description="Disordered" evidence="18">
    <location>
        <begin position="151"/>
        <end position="209"/>
    </location>
</feature>
<dbReference type="InterPro" id="IPR001876">
    <property type="entry name" value="Znf_RanBP2"/>
</dbReference>
<dbReference type="PROSITE" id="PS01358">
    <property type="entry name" value="ZF_RANBP2_1"/>
    <property type="match status" value="1"/>
</dbReference>
<evidence type="ECO:0000256" key="16">
    <source>
        <dbReference type="PROSITE-ProRule" id="PRU00322"/>
    </source>
</evidence>
<dbReference type="SUPFAM" id="SSF50447">
    <property type="entry name" value="Translation proteins"/>
    <property type="match status" value="1"/>
</dbReference>
<dbReference type="Pfam" id="PF04561">
    <property type="entry name" value="RNA_pol_Rpb2_2"/>
    <property type="match status" value="1"/>
</dbReference>
<evidence type="ECO:0000256" key="18">
    <source>
        <dbReference type="SAM" id="MobiDB-lite"/>
    </source>
</evidence>
<dbReference type="Gene3D" id="2.40.270.10">
    <property type="entry name" value="DNA-directed RNA polymerase, subunit 2, domain 6"/>
    <property type="match status" value="1"/>
</dbReference>
<dbReference type="FunFam" id="2.40.30.10:FF:000020">
    <property type="entry name" value="Translation elongation factor EF-1"/>
    <property type="match status" value="1"/>
</dbReference>
<dbReference type="PRINTS" id="PR00315">
    <property type="entry name" value="ELONGATNFCT"/>
</dbReference>
<keyword evidence="13 17" id="KW-0804">Transcription</keyword>
<dbReference type="PROSITE" id="PS51722">
    <property type="entry name" value="G_TR_2"/>
    <property type="match status" value="1"/>
</dbReference>
<dbReference type="GO" id="GO:0000428">
    <property type="term" value="C:DNA-directed RNA polymerase complex"/>
    <property type="evidence" value="ECO:0007669"/>
    <property type="project" value="UniProtKB-KW"/>
</dbReference>
<dbReference type="InterPro" id="IPR009000">
    <property type="entry name" value="Transl_B-barrel_sf"/>
</dbReference>
<dbReference type="Gene3D" id="2.40.50.150">
    <property type="match status" value="1"/>
</dbReference>
<dbReference type="GO" id="GO:0008270">
    <property type="term" value="F:zinc ion binding"/>
    <property type="evidence" value="ECO:0007669"/>
    <property type="project" value="UniProtKB-KW"/>
</dbReference>
<dbReference type="InterPro" id="IPR054696">
    <property type="entry name" value="GTP-eEF1A_C"/>
</dbReference>
<dbReference type="GO" id="GO:0003899">
    <property type="term" value="F:DNA-directed RNA polymerase activity"/>
    <property type="evidence" value="ECO:0007669"/>
    <property type="project" value="UniProtKB-EC"/>
</dbReference>
<dbReference type="InterPro" id="IPR027417">
    <property type="entry name" value="P-loop_NTPase"/>
</dbReference>
<dbReference type="EC" id="2.7.7.6" evidence="17"/>
<dbReference type="FunFam" id="3.40.50.300:FF:001277">
    <property type="entry name" value="Elongation factor 1 alpha-like protein"/>
    <property type="match status" value="1"/>
</dbReference>
<evidence type="ECO:0000256" key="9">
    <source>
        <dbReference type="ARBA" id="ARBA00022741"/>
    </source>
</evidence>
<comment type="subcellular location">
    <subcellularLocation>
        <location evidence="2">Cytoplasm</location>
    </subcellularLocation>
    <subcellularLocation>
        <location evidence="1">Nucleus</location>
    </subcellularLocation>
</comment>
<dbReference type="FunFam" id="2.40.270.10:FF:000011">
    <property type="entry name" value="DNA-directed RNA polymerase subunit beta"/>
    <property type="match status" value="1"/>
</dbReference>
<feature type="compositionally biased region" description="Polar residues" evidence="18">
    <location>
        <begin position="107"/>
        <end position="119"/>
    </location>
</feature>
<dbReference type="GO" id="GO:0003924">
    <property type="term" value="F:GTPase activity"/>
    <property type="evidence" value="ECO:0007669"/>
    <property type="project" value="InterPro"/>
</dbReference>